<protein>
    <submittedName>
        <fullName evidence="1">Uncharacterized protein</fullName>
    </submittedName>
</protein>
<reference evidence="1 2" key="1">
    <citation type="submission" date="2019-05" db="EMBL/GenBank/DDBJ databases">
        <title>Another draft genome of Portunus trituberculatus and its Hox gene families provides insights of decapod evolution.</title>
        <authorList>
            <person name="Jeong J.-H."/>
            <person name="Song I."/>
            <person name="Kim S."/>
            <person name="Choi T."/>
            <person name="Kim D."/>
            <person name="Ryu S."/>
            <person name="Kim W."/>
        </authorList>
    </citation>
    <scope>NUCLEOTIDE SEQUENCE [LARGE SCALE GENOMIC DNA]</scope>
    <source>
        <tissue evidence="1">Muscle</tissue>
    </source>
</reference>
<proteinExistence type="predicted"/>
<sequence>MAGCSKARTKLIRSFTSILEDTHIILQGQQTRYECMTSKVSKVGSAICESTRRNRIPIQINVKTEVAIYNVS</sequence>
<name>A0A5B7GEA8_PORTR</name>
<dbReference type="EMBL" id="VSRR010013196">
    <property type="protein sequence ID" value="MPC55458.1"/>
    <property type="molecule type" value="Genomic_DNA"/>
</dbReference>
<gene>
    <name evidence="1" type="ORF">E2C01_049393</name>
</gene>
<keyword evidence="2" id="KW-1185">Reference proteome</keyword>
<dbReference type="Proteomes" id="UP000324222">
    <property type="component" value="Unassembled WGS sequence"/>
</dbReference>
<organism evidence="1 2">
    <name type="scientific">Portunus trituberculatus</name>
    <name type="common">Swimming crab</name>
    <name type="synonym">Neptunus trituberculatus</name>
    <dbReference type="NCBI Taxonomy" id="210409"/>
    <lineage>
        <taxon>Eukaryota</taxon>
        <taxon>Metazoa</taxon>
        <taxon>Ecdysozoa</taxon>
        <taxon>Arthropoda</taxon>
        <taxon>Crustacea</taxon>
        <taxon>Multicrustacea</taxon>
        <taxon>Malacostraca</taxon>
        <taxon>Eumalacostraca</taxon>
        <taxon>Eucarida</taxon>
        <taxon>Decapoda</taxon>
        <taxon>Pleocyemata</taxon>
        <taxon>Brachyura</taxon>
        <taxon>Eubrachyura</taxon>
        <taxon>Portunoidea</taxon>
        <taxon>Portunidae</taxon>
        <taxon>Portuninae</taxon>
        <taxon>Portunus</taxon>
    </lineage>
</organism>
<dbReference type="AlphaFoldDB" id="A0A5B7GEA8"/>
<evidence type="ECO:0000313" key="2">
    <source>
        <dbReference type="Proteomes" id="UP000324222"/>
    </source>
</evidence>
<accession>A0A5B7GEA8</accession>
<comment type="caution">
    <text evidence="1">The sequence shown here is derived from an EMBL/GenBank/DDBJ whole genome shotgun (WGS) entry which is preliminary data.</text>
</comment>
<evidence type="ECO:0000313" key="1">
    <source>
        <dbReference type="EMBL" id="MPC55458.1"/>
    </source>
</evidence>